<dbReference type="SUPFAM" id="SSF54001">
    <property type="entry name" value="Cysteine proteinases"/>
    <property type="match status" value="1"/>
</dbReference>
<dbReference type="Pfam" id="PF05257">
    <property type="entry name" value="CHAP"/>
    <property type="match status" value="1"/>
</dbReference>
<keyword evidence="4" id="KW-1185">Reference proteome</keyword>
<protein>
    <recommendedName>
        <fullName evidence="2">Peptidase C51 domain-containing protein</fullName>
    </recommendedName>
</protein>
<dbReference type="AlphaFoldDB" id="A0A1W0ASI1"/>
<dbReference type="InterPro" id="IPR007921">
    <property type="entry name" value="CHAP_dom"/>
</dbReference>
<evidence type="ECO:0000313" key="3">
    <source>
        <dbReference type="EMBL" id="ONM46849.1"/>
    </source>
</evidence>
<evidence type="ECO:0000259" key="2">
    <source>
        <dbReference type="Pfam" id="PF05257"/>
    </source>
</evidence>
<dbReference type="OrthoDB" id="9815928at2"/>
<dbReference type="RefSeq" id="WP_077119844.1">
    <property type="nucleotide sequence ID" value="NZ_LOKT01000015.1"/>
</dbReference>
<evidence type="ECO:0000256" key="1">
    <source>
        <dbReference type="SAM" id="MobiDB-lite"/>
    </source>
</evidence>
<feature type="region of interest" description="Disordered" evidence="1">
    <location>
        <begin position="195"/>
        <end position="232"/>
    </location>
</feature>
<sequence length="383" mass="42554">MTTREALVGFIESDPLYIPKGASPFLEQMILATQEYFETSILLFAANRGDEQPDLVAWFDQKNLLSEHGLEAPEGESVMVEDYKSRSSEVEQKVKDLDEQSRSVRDSTFETFKLTNGTYTAIQKRYWQLDGELRDINERIDIEDTDKDGSTSDYLPLSASEEGRAFRYLLLAIEAVNTLVEEAATSTTDLADRINDRQPSFSIPPGAAPAPTRSTPWSQLSTATIDPTGNGTTDSVLELARKHLKLGVGETNGNNVPIYWDAEKQKWVKAPYNIGDAWCAAFTSYVWERAGYKVDWTNPNYVPSIWNDARSLGLSDTNMANAKPGDLIIFDWENDGTPDHIGIVESVNGNQITTIEGNSSDKVKQNTYTMGQSSLVGVVKPPQ</sequence>
<gene>
    <name evidence="3" type="ORF">B0T46_20400</name>
</gene>
<proteinExistence type="predicted"/>
<feature type="domain" description="Peptidase C51" evidence="2">
    <location>
        <begin position="274"/>
        <end position="358"/>
    </location>
</feature>
<feature type="compositionally biased region" description="Polar residues" evidence="1">
    <location>
        <begin position="212"/>
        <end position="232"/>
    </location>
</feature>
<organism evidence="3 4">
    <name type="scientific">Nocardia donostiensis</name>
    <dbReference type="NCBI Taxonomy" id="1538463"/>
    <lineage>
        <taxon>Bacteria</taxon>
        <taxon>Bacillati</taxon>
        <taxon>Actinomycetota</taxon>
        <taxon>Actinomycetes</taxon>
        <taxon>Mycobacteriales</taxon>
        <taxon>Nocardiaceae</taxon>
        <taxon>Nocardia</taxon>
    </lineage>
</organism>
<dbReference type="Gene3D" id="3.90.1720.10">
    <property type="entry name" value="endopeptidase domain like (from Nostoc punctiforme)"/>
    <property type="match status" value="1"/>
</dbReference>
<name>A0A1W0ASI1_9NOCA</name>
<accession>A0A1W0ASI1</accession>
<comment type="caution">
    <text evidence="3">The sequence shown here is derived from an EMBL/GenBank/DDBJ whole genome shotgun (WGS) entry which is preliminary data.</text>
</comment>
<dbReference type="InterPro" id="IPR038765">
    <property type="entry name" value="Papain-like_cys_pep_sf"/>
</dbReference>
<dbReference type="Proteomes" id="UP000188836">
    <property type="component" value="Unassembled WGS sequence"/>
</dbReference>
<evidence type="ECO:0000313" key="4">
    <source>
        <dbReference type="Proteomes" id="UP000188836"/>
    </source>
</evidence>
<reference evidence="3 4" key="1">
    <citation type="journal article" date="2016" name="Antonie Van Leeuwenhoek">
        <title>Nocardia donostiensis sp. nov., isolated from human respiratory specimens.</title>
        <authorList>
            <person name="Ercibengoa M."/>
            <person name="Bell M."/>
            <person name="Marimon J.M."/>
            <person name="Humrighouse B."/>
            <person name="Klenk H.P."/>
            <person name="Potter G."/>
            <person name="Perez-Trallero E."/>
        </authorList>
    </citation>
    <scope>NUCLEOTIDE SEQUENCE [LARGE SCALE GENOMIC DNA]</scope>
    <source>
        <strain evidence="3 4">X1655</strain>
    </source>
</reference>
<dbReference type="EMBL" id="MUMY01000019">
    <property type="protein sequence ID" value="ONM46849.1"/>
    <property type="molecule type" value="Genomic_DNA"/>
</dbReference>